<dbReference type="Gene3D" id="3.30.70.100">
    <property type="match status" value="1"/>
</dbReference>
<evidence type="ECO:0000313" key="2">
    <source>
        <dbReference type="EMBL" id="MDT0577039.1"/>
    </source>
</evidence>
<comment type="caution">
    <text evidence="2">The sequence shown here is derived from an EMBL/GenBank/DDBJ whole genome shotgun (WGS) entry which is preliminary data.</text>
</comment>
<sequence>MLRQVTYISTVSADMPYEDVRSIVSLSRSANAQREVTGLLFYNGRNFLQVLEGDNAVLRSLMSLIIQDPRHAGVSVLANVEIMARSFPQWSMRLLQLSESVEERRSCIDGLLPAQMDGATRRAILNYAMLN</sequence>
<feature type="domain" description="BLUF" evidence="1">
    <location>
        <begin position="2"/>
        <end position="93"/>
    </location>
</feature>
<dbReference type="SUPFAM" id="SSF54975">
    <property type="entry name" value="Acylphosphatase/BLUF domain-like"/>
    <property type="match status" value="1"/>
</dbReference>
<proteinExistence type="predicted"/>
<dbReference type="RefSeq" id="WP_311341614.1">
    <property type="nucleotide sequence ID" value="NZ_JAVRHS010000015.1"/>
</dbReference>
<evidence type="ECO:0000313" key="3">
    <source>
        <dbReference type="Proteomes" id="UP001259803"/>
    </source>
</evidence>
<dbReference type="InterPro" id="IPR036046">
    <property type="entry name" value="Acylphosphatase-like_dom_sf"/>
</dbReference>
<organism evidence="2 3">
    <name type="scientific">Croceicoccus esteveae</name>
    <dbReference type="NCBI Taxonomy" id="3075597"/>
    <lineage>
        <taxon>Bacteria</taxon>
        <taxon>Pseudomonadati</taxon>
        <taxon>Pseudomonadota</taxon>
        <taxon>Alphaproteobacteria</taxon>
        <taxon>Sphingomonadales</taxon>
        <taxon>Erythrobacteraceae</taxon>
        <taxon>Croceicoccus</taxon>
    </lineage>
</organism>
<dbReference type="SMART" id="SM01034">
    <property type="entry name" value="BLUF"/>
    <property type="match status" value="1"/>
</dbReference>
<dbReference type="InterPro" id="IPR007024">
    <property type="entry name" value="BLUF_domain"/>
</dbReference>
<protein>
    <submittedName>
        <fullName evidence="2">BLUF domain-containing protein</fullName>
    </submittedName>
</protein>
<reference evidence="2 3" key="1">
    <citation type="submission" date="2023-09" db="EMBL/GenBank/DDBJ databases">
        <authorList>
            <person name="Rey-Velasco X."/>
        </authorList>
    </citation>
    <scope>NUCLEOTIDE SEQUENCE [LARGE SCALE GENOMIC DNA]</scope>
    <source>
        <strain evidence="2 3">F390</strain>
    </source>
</reference>
<name>A0ABU2ZL34_9SPHN</name>
<dbReference type="Pfam" id="PF04940">
    <property type="entry name" value="BLUF"/>
    <property type="match status" value="1"/>
</dbReference>
<gene>
    <name evidence="2" type="ORF">RM533_12760</name>
</gene>
<dbReference type="PROSITE" id="PS50925">
    <property type="entry name" value="BLUF"/>
    <property type="match status" value="1"/>
</dbReference>
<accession>A0ABU2ZL34</accession>
<evidence type="ECO:0000259" key="1">
    <source>
        <dbReference type="PROSITE" id="PS50925"/>
    </source>
</evidence>
<dbReference type="EMBL" id="JAVRHS010000015">
    <property type="protein sequence ID" value="MDT0577039.1"/>
    <property type="molecule type" value="Genomic_DNA"/>
</dbReference>
<dbReference type="Proteomes" id="UP001259803">
    <property type="component" value="Unassembled WGS sequence"/>
</dbReference>
<keyword evidence="3" id="KW-1185">Reference proteome</keyword>